<dbReference type="Proteomes" id="UP000323136">
    <property type="component" value="Unassembled WGS sequence"/>
</dbReference>
<feature type="signal peptide" evidence="1">
    <location>
        <begin position="1"/>
        <end position="21"/>
    </location>
</feature>
<evidence type="ECO:0000256" key="1">
    <source>
        <dbReference type="SAM" id="SignalP"/>
    </source>
</evidence>
<evidence type="ECO:0008006" key="4">
    <source>
        <dbReference type="Google" id="ProtNLM"/>
    </source>
</evidence>
<evidence type="ECO:0000313" key="3">
    <source>
        <dbReference type="Proteomes" id="UP000323136"/>
    </source>
</evidence>
<dbReference type="AlphaFoldDB" id="A0A5S5DV52"/>
<dbReference type="EMBL" id="VNIA01000002">
    <property type="protein sequence ID" value="TYP99148.1"/>
    <property type="molecule type" value="Genomic_DNA"/>
</dbReference>
<organism evidence="2 3">
    <name type="scientific">Tenacibaculum adriaticum</name>
    <dbReference type="NCBI Taxonomy" id="413713"/>
    <lineage>
        <taxon>Bacteria</taxon>
        <taxon>Pseudomonadati</taxon>
        <taxon>Bacteroidota</taxon>
        <taxon>Flavobacteriia</taxon>
        <taxon>Flavobacteriales</taxon>
        <taxon>Flavobacteriaceae</taxon>
        <taxon>Tenacibaculum</taxon>
    </lineage>
</organism>
<evidence type="ECO:0000313" key="2">
    <source>
        <dbReference type="EMBL" id="TYP99148.1"/>
    </source>
</evidence>
<gene>
    <name evidence="2" type="ORF">C7447_102467</name>
</gene>
<keyword evidence="1" id="KW-0732">Signal</keyword>
<reference evidence="2 3" key="1">
    <citation type="submission" date="2019-07" db="EMBL/GenBank/DDBJ databases">
        <title>Genomic Encyclopedia of Type Strains, Phase IV (KMG-IV): sequencing the most valuable type-strain genomes for metagenomic binning, comparative biology and taxonomic classification.</title>
        <authorList>
            <person name="Goeker M."/>
        </authorList>
    </citation>
    <scope>NUCLEOTIDE SEQUENCE [LARGE SCALE GENOMIC DNA]</scope>
    <source>
        <strain evidence="2 3">DSM 18961</strain>
    </source>
</reference>
<keyword evidence="3" id="KW-1185">Reference proteome</keyword>
<proteinExistence type="predicted"/>
<protein>
    <recommendedName>
        <fullName evidence="4">Type 1 periplasmic binding fold superfamily protein</fullName>
    </recommendedName>
</protein>
<sequence length="187" mass="20062">MKSQKILLIAFLSLITLASCSDDDNNPLPVNEEEVITTLEVTLTNGTTTVTLLSTDLDGDGPNDPVVSVSGNFEKGMTYDGVLKLLNETESPAENITEEVEEEALDHQFFYSTTNSIATFAYSDEDTDGNPIGIEFKMTASADAGNGKVTFTLRHEPNKNASGVKDGDITNAAGETDIEVTFDVVVE</sequence>
<dbReference type="OrthoDB" id="713689at2"/>
<feature type="chain" id="PRO_5024345782" description="Type 1 periplasmic binding fold superfamily protein" evidence="1">
    <location>
        <begin position="22"/>
        <end position="187"/>
    </location>
</feature>
<comment type="caution">
    <text evidence="2">The sequence shown here is derived from an EMBL/GenBank/DDBJ whole genome shotgun (WGS) entry which is preliminary data.</text>
</comment>
<dbReference type="PROSITE" id="PS51257">
    <property type="entry name" value="PROKAR_LIPOPROTEIN"/>
    <property type="match status" value="1"/>
</dbReference>
<name>A0A5S5DV52_9FLAO</name>
<accession>A0A5S5DV52</accession>
<dbReference type="RefSeq" id="WP_148869931.1">
    <property type="nucleotide sequence ID" value="NZ_VNIA01000002.1"/>
</dbReference>